<dbReference type="HAMAP" id="MF_01346">
    <property type="entry name" value="ATP_synth_alpha_bact"/>
    <property type="match status" value="1"/>
</dbReference>
<dbReference type="InterPro" id="IPR005294">
    <property type="entry name" value="ATP_synth_F1_asu"/>
</dbReference>
<dbReference type="PANTHER" id="PTHR48082:SF2">
    <property type="entry name" value="ATP SYNTHASE SUBUNIT ALPHA, MITOCHONDRIAL"/>
    <property type="match status" value="1"/>
</dbReference>
<dbReference type="InterPro" id="IPR033732">
    <property type="entry name" value="ATP_synth_F1_a_nt-bd_dom"/>
</dbReference>
<dbReference type="InterPro" id="IPR038376">
    <property type="entry name" value="ATP_synth_asu_C_sf"/>
</dbReference>
<comment type="subunit">
    <text evidence="13">F-type ATPases have 2 components, CF(1) - the catalytic core - and CF(0) - the membrane proton channel. CF(1) has five subunits: alpha(3), beta(3), gamma(1), delta(1), epsilon(1). CF(0) has four main subunits: a(1), b(1), b'(1) and c(9-12).</text>
</comment>
<evidence type="ECO:0000256" key="3">
    <source>
        <dbReference type="ARBA" id="ARBA00008936"/>
    </source>
</evidence>
<dbReference type="PROSITE" id="PS00152">
    <property type="entry name" value="ATPASE_ALPHA_BETA"/>
    <property type="match status" value="1"/>
</dbReference>
<dbReference type="InterPro" id="IPR000793">
    <property type="entry name" value="ATP_synth_asu_C"/>
</dbReference>
<evidence type="ECO:0000256" key="6">
    <source>
        <dbReference type="ARBA" id="ARBA00022781"/>
    </source>
</evidence>
<sequence length="510" mass="55124">MNSAGRELDAALERGADAVNKALDEYSFEAPAQEVGRVISVGEGIAFAEGLPGVGSGELVTLGGRVSALTMDILPDRIGLVLLDPPQGLAAGEDAVRTERVLDVPVGPSIIGRVLDPLGRPLDGGGPVDAATRWPIEREAAPIMHRDPVDAPLETGMTVVDALIPVGRGQRELILGDRQTGKTSVAVSTILNQQGKDCLCIYCATGQRSASVAQVVETLRANGAMEYTTVVVAEGGDQPGLIYAAPYAAASMAEYLMEQGRDVLVVYDDLTRHAIAYRQISLLLRRPPGREAFPGDIFYLHSRLLERATHLREAYGGGSVTALPVIETEAQNMAAYIPTNLISITDGQIYVNPDLFRKGQLPAVDVGRSVSRVGGRAQHSGYRKVAADLRLSYSQFQELEAFARFGTRLDDSTRATLEHGRRVREVFKQGRYERIPAAWQVALLYAVTQGYLDVTPLEELSAARQQIYDFIAADSALEARLLAADKDDLIWNDLDREFQAMFGEVGHADA</sequence>
<organism evidence="17 18">
    <name type="scientific">Desulfobaculum bizertense DSM 18034</name>
    <dbReference type="NCBI Taxonomy" id="1121442"/>
    <lineage>
        <taxon>Bacteria</taxon>
        <taxon>Pseudomonadati</taxon>
        <taxon>Thermodesulfobacteriota</taxon>
        <taxon>Desulfovibrionia</taxon>
        <taxon>Desulfovibrionales</taxon>
        <taxon>Desulfovibrionaceae</taxon>
        <taxon>Desulfobaculum</taxon>
    </lineage>
</organism>
<dbReference type="GO" id="GO:0005886">
    <property type="term" value="C:plasma membrane"/>
    <property type="evidence" value="ECO:0007669"/>
    <property type="project" value="UniProtKB-SubCell"/>
</dbReference>
<dbReference type="GO" id="GO:0043531">
    <property type="term" value="F:ADP binding"/>
    <property type="evidence" value="ECO:0007669"/>
    <property type="project" value="TreeGrafter"/>
</dbReference>
<dbReference type="OrthoDB" id="9803053at2"/>
<dbReference type="CDD" id="cd01132">
    <property type="entry name" value="F1-ATPase_alpha_CD"/>
    <property type="match status" value="1"/>
</dbReference>
<evidence type="ECO:0000256" key="13">
    <source>
        <dbReference type="ARBA" id="ARBA00026013"/>
    </source>
</evidence>
<dbReference type="AlphaFoldDB" id="A0A1T4WC54"/>
<dbReference type="CDD" id="cd18113">
    <property type="entry name" value="ATP-synt_F1_alpha_C"/>
    <property type="match status" value="1"/>
</dbReference>
<keyword evidence="6 14" id="KW-0375">Hydrogen ion transport</keyword>
<dbReference type="Pfam" id="PF00006">
    <property type="entry name" value="ATP-synt_ab"/>
    <property type="match status" value="1"/>
</dbReference>
<reference evidence="17 18" key="1">
    <citation type="submission" date="2017-02" db="EMBL/GenBank/DDBJ databases">
        <authorList>
            <person name="Peterson S.W."/>
        </authorList>
    </citation>
    <scope>NUCLEOTIDE SEQUENCE [LARGE SCALE GENOMIC DNA]</scope>
    <source>
        <strain evidence="17 18">DSM 18034</strain>
    </source>
</reference>
<evidence type="ECO:0000256" key="8">
    <source>
        <dbReference type="ARBA" id="ARBA00022967"/>
    </source>
</evidence>
<evidence type="ECO:0000256" key="2">
    <source>
        <dbReference type="ARBA" id="ARBA00004370"/>
    </source>
</evidence>
<dbReference type="FunFam" id="3.40.50.300:FF:000002">
    <property type="entry name" value="ATP synthase subunit alpha"/>
    <property type="match status" value="1"/>
</dbReference>
<dbReference type="GO" id="GO:0045259">
    <property type="term" value="C:proton-transporting ATP synthase complex"/>
    <property type="evidence" value="ECO:0007669"/>
    <property type="project" value="UniProtKB-KW"/>
</dbReference>
<dbReference type="InterPro" id="IPR020003">
    <property type="entry name" value="ATPase_a/bsu_AS"/>
</dbReference>
<comment type="similarity">
    <text evidence="3 14">Belongs to the ATPase alpha/beta chains family.</text>
</comment>
<feature type="domain" description="ATP synthase alpha subunit C-terminal" evidence="16">
    <location>
        <begin position="378"/>
        <end position="475"/>
    </location>
</feature>
<comment type="subcellular location">
    <subcellularLocation>
        <location evidence="14">Cell membrane</location>
        <topology evidence="14">Peripheral membrane protein</topology>
    </subcellularLocation>
    <subcellularLocation>
        <location evidence="2">Membrane</location>
    </subcellularLocation>
</comment>
<dbReference type="EMBL" id="FUYA01000006">
    <property type="protein sequence ID" value="SKA74884.1"/>
    <property type="molecule type" value="Genomic_DNA"/>
</dbReference>
<evidence type="ECO:0000256" key="5">
    <source>
        <dbReference type="ARBA" id="ARBA00022741"/>
    </source>
</evidence>
<dbReference type="SUPFAM" id="SSF52540">
    <property type="entry name" value="P-loop containing nucleoside triphosphate hydrolases"/>
    <property type="match status" value="1"/>
</dbReference>
<dbReference type="NCBIfam" id="NF009884">
    <property type="entry name" value="PRK13343.1"/>
    <property type="match status" value="1"/>
</dbReference>
<gene>
    <name evidence="14" type="primary">atpA</name>
    <name evidence="17" type="ORF">SAMN02745702_02060</name>
</gene>
<proteinExistence type="inferred from homology"/>
<dbReference type="InterPro" id="IPR036121">
    <property type="entry name" value="ATPase_F1/V1/A1_a/bsu_N_sf"/>
</dbReference>
<evidence type="ECO:0000256" key="9">
    <source>
        <dbReference type="ARBA" id="ARBA00023065"/>
    </source>
</evidence>
<dbReference type="GO" id="GO:0005524">
    <property type="term" value="F:ATP binding"/>
    <property type="evidence" value="ECO:0007669"/>
    <property type="project" value="UniProtKB-UniRule"/>
</dbReference>
<dbReference type="Proteomes" id="UP000189733">
    <property type="component" value="Unassembled WGS sequence"/>
</dbReference>
<keyword evidence="18" id="KW-1185">Reference proteome</keyword>
<evidence type="ECO:0000259" key="15">
    <source>
        <dbReference type="Pfam" id="PF00006"/>
    </source>
</evidence>
<dbReference type="RefSeq" id="WP_078685339.1">
    <property type="nucleotide sequence ID" value="NZ_FUYA01000006.1"/>
</dbReference>
<dbReference type="SUPFAM" id="SSF47917">
    <property type="entry name" value="C-terminal domain of alpha and beta subunits of F1 ATP synthase"/>
    <property type="match status" value="1"/>
</dbReference>
<evidence type="ECO:0000256" key="12">
    <source>
        <dbReference type="ARBA" id="ARBA00023310"/>
    </source>
</evidence>
<keyword evidence="11 14" id="KW-0139">CF(1)</keyword>
<evidence type="ECO:0000256" key="14">
    <source>
        <dbReference type="HAMAP-Rule" id="MF_01346"/>
    </source>
</evidence>
<accession>A0A1T4WC54</accession>
<keyword evidence="14" id="KW-1003">Cell membrane</keyword>
<dbReference type="Gene3D" id="2.40.30.20">
    <property type="match status" value="1"/>
</dbReference>
<keyword evidence="4 14" id="KW-0813">Transport</keyword>
<evidence type="ECO:0000256" key="7">
    <source>
        <dbReference type="ARBA" id="ARBA00022840"/>
    </source>
</evidence>
<evidence type="ECO:0000256" key="10">
    <source>
        <dbReference type="ARBA" id="ARBA00023136"/>
    </source>
</evidence>
<dbReference type="NCBIfam" id="TIGR00962">
    <property type="entry name" value="atpA"/>
    <property type="match status" value="1"/>
</dbReference>
<dbReference type="SUPFAM" id="SSF50615">
    <property type="entry name" value="N-terminal domain of alpha and beta subunits of F1 ATP synthase"/>
    <property type="match status" value="1"/>
</dbReference>
<dbReference type="Pfam" id="PF00306">
    <property type="entry name" value="ATP-synt_ab_C"/>
    <property type="match status" value="1"/>
</dbReference>
<keyword evidence="9 14" id="KW-0406">Ion transport</keyword>
<name>A0A1T4WC54_9BACT</name>
<evidence type="ECO:0000256" key="4">
    <source>
        <dbReference type="ARBA" id="ARBA00022448"/>
    </source>
</evidence>
<comment type="catalytic activity">
    <reaction evidence="14">
        <text>ATP + H2O + 4 H(+)(in) = ADP + phosphate + 5 H(+)(out)</text>
        <dbReference type="Rhea" id="RHEA:57720"/>
        <dbReference type="ChEBI" id="CHEBI:15377"/>
        <dbReference type="ChEBI" id="CHEBI:15378"/>
        <dbReference type="ChEBI" id="CHEBI:30616"/>
        <dbReference type="ChEBI" id="CHEBI:43474"/>
        <dbReference type="ChEBI" id="CHEBI:456216"/>
        <dbReference type="EC" id="7.1.2.2"/>
    </reaction>
</comment>
<dbReference type="InterPro" id="IPR027417">
    <property type="entry name" value="P-loop_NTPase"/>
</dbReference>
<dbReference type="EC" id="7.1.2.2" evidence="14"/>
<keyword evidence="8 14" id="KW-1278">Translocase</keyword>
<evidence type="ECO:0000256" key="1">
    <source>
        <dbReference type="ARBA" id="ARBA00003784"/>
    </source>
</evidence>
<dbReference type="GO" id="GO:0046933">
    <property type="term" value="F:proton-transporting ATP synthase activity, rotational mechanism"/>
    <property type="evidence" value="ECO:0007669"/>
    <property type="project" value="UniProtKB-UniRule"/>
</dbReference>
<comment type="function">
    <text evidence="1 14">Produces ATP from ADP in the presence of a proton gradient across the membrane. The alpha chain is a regulatory subunit.</text>
</comment>
<keyword evidence="7 14" id="KW-0067">ATP-binding</keyword>
<evidence type="ECO:0000259" key="16">
    <source>
        <dbReference type="Pfam" id="PF00306"/>
    </source>
</evidence>
<evidence type="ECO:0000256" key="11">
    <source>
        <dbReference type="ARBA" id="ARBA00023196"/>
    </source>
</evidence>
<feature type="site" description="Required for activity" evidence="14">
    <location>
        <position position="369"/>
    </location>
</feature>
<evidence type="ECO:0000313" key="18">
    <source>
        <dbReference type="Proteomes" id="UP000189733"/>
    </source>
</evidence>
<keyword evidence="5 14" id="KW-0547">Nucleotide-binding</keyword>
<dbReference type="Gene3D" id="3.40.50.300">
    <property type="entry name" value="P-loop containing nucleotide triphosphate hydrolases"/>
    <property type="match status" value="1"/>
</dbReference>
<evidence type="ECO:0000313" key="17">
    <source>
        <dbReference type="EMBL" id="SKA74884.1"/>
    </source>
</evidence>
<keyword evidence="12 14" id="KW-0066">ATP synthesis</keyword>
<protein>
    <recommendedName>
        <fullName evidence="14">ATP synthase subunit alpha</fullName>
        <ecNumber evidence="14">7.1.2.2</ecNumber>
    </recommendedName>
    <alternativeName>
        <fullName evidence="14">ATP synthase F1 sector subunit alpha</fullName>
    </alternativeName>
    <alternativeName>
        <fullName evidence="14">F-ATPase subunit alpha</fullName>
    </alternativeName>
</protein>
<dbReference type="InterPro" id="IPR023366">
    <property type="entry name" value="ATP_synth_asu-like_sf"/>
</dbReference>
<feature type="binding site" evidence="14">
    <location>
        <begin position="176"/>
        <end position="183"/>
    </location>
    <ligand>
        <name>ATP</name>
        <dbReference type="ChEBI" id="CHEBI:30616"/>
    </ligand>
</feature>
<dbReference type="STRING" id="1121442.SAMN02745702_02060"/>
<dbReference type="InterPro" id="IPR000194">
    <property type="entry name" value="ATPase_F1/V1/A1_a/bsu_nucl-bd"/>
</dbReference>
<dbReference type="Gene3D" id="1.20.150.20">
    <property type="entry name" value="ATP synthase alpha/beta chain, C-terminal domain"/>
    <property type="match status" value="1"/>
</dbReference>
<keyword evidence="10 14" id="KW-0472">Membrane</keyword>
<feature type="domain" description="ATPase F1/V1/A1 complex alpha/beta subunit nucleotide-binding" evidence="15">
    <location>
        <begin position="156"/>
        <end position="371"/>
    </location>
</feature>
<dbReference type="PANTHER" id="PTHR48082">
    <property type="entry name" value="ATP SYNTHASE SUBUNIT ALPHA, MITOCHONDRIAL"/>
    <property type="match status" value="1"/>
</dbReference>